<keyword evidence="6" id="KW-1185">Reference proteome</keyword>
<proteinExistence type="predicted"/>
<protein>
    <recommendedName>
        <fullName evidence="4">HTH hxlR-type domain-containing protein</fullName>
    </recommendedName>
</protein>
<dbReference type="Pfam" id="PF01638">
    <property type="entry name" value="HxlR"/>
    <property type="match status" value="1"/>
</dbReference>
<evidence type="ECO:0000313" key="5">
    <source>
        <dbReference type="EMBL" id="GLQ16247.1"/>
    </source>
</evidence>
<feature type="domain" description="HTH hxlR-type" evidence="4">
    <location>
        <begin position="90"/>
        <end position="179"/>
    </location>
</feature>
<dbReference type="PANTHER" id="PTHR33204:SF18">
    <property type="entry name" value="TRANSCRIPTIONAL REGULATORY PROTEIN"/>
    <property type="match status" value="1"/>
</dbReference>
<dbReference type="RefSeq" id="WP_284361748.1">
    <property type="nucleotide sequence ID" value="NZ_BSNI01000001.1"/>
</dbReference>
<gene>
    <name evidence="5" type="ORF">GCM10007879_04960</name>
</gene>
<reference evidence="5" key="2">
    <citation type="submission" date="2023-01" db="EMBL/GenBank/DDBJ databases">
        <title>Draft genome sequence of Maritalea porphyrae strain NBRC 107169.</title>
        <authorList>
            <person name="Sun Q."/>
            <person name="Mori K."/>
        </authorList>
    </citation>
    <scope>NUCLEOTIDE SEQUENCE</scope>
    <source>
        <strain evidence="5">NBRC 107169</strain>
    </source>
</reference>
<keyword evidence="3" id="KW-0804">Transcription</keyword>
<keyword evidence="1" id="KW-0805">Transcription regulation</keyword>
<name>A0ABQ5UNL5_9HYPH</name>
<evidence type="ECO:0000256" key="3">
    <source>
        <dbReference type="ARBA" id="ARBA00023163"/>
    </source>
</evidence>
<dbReference type="EMBL" id="BSNI01000001">
    <property type="protein sequence ID" value="GLQ16247.1"/>
    <property type="molecule type" value="Genomic_DNA"/>
</dbReference>
<evidence type="ECO:0000259" key="4">
    <source>
        <dbReference type="PROSITE" id="PS51118"/>
    </source>
</evidence>
<comment type="caution">
    <text evidence="5">The sequence shown here is derived from an EMBL/GenBank/DDBJ whole genome shotgun (WGS) entry which is preliminary data.</text>
</comment>
<dbReference type="InterPro" id="IPR036390">
    <property type="entry name" value="WH_DNA-bd_sf"/>
</dbReference>
<evidence type="ECO:0000256" key="1">
    <source>
        <dbReference type="ARBA" id="ARBA00023015"/>
    </source>
</evidence>
<dbReference type="InterPro" id="IPR036388">
    <property type="entry name" value="WH-like_DNA-bd_sf"/>
</dbReference>
<keyword evidence="2" id="KW-0238">DNA-binding</keyword>
<dbReference type="PANTHER" id="PTHR33204">
    <property type="entry name" value="TRANSCRIPTIONAL REGULATOR, MARR FAMILY"/>
    <property type="match status" value="1"/>
</dbReference>
<evidence type="ECO:0000313" key="6">
    <source>
        <dbReference type="Proteomes" id="UP001161405"/>
    </source>
</evidence>
<sequence>MDIEEIVKLSAKSWSIKILALMHSGVPGRQAPLLAASGAGRTAFGQSLQYLIEIGMAERNPGHGHPLRPEFRLTKKGIIAAKTAADVLNCLDENDDGFALMRKTWTLPVVALIGKPKRFSEIKSMLPSITDRALSQSLLQLEESGWLQREIVIEGRHPYPSYQASGIGIKIEQVLNQQF</sequence>
<dbReference type="Gene3D" id="1.10.10.10">
    <property type="entry name" value="Winged helix-like DNA-binding domain superfamily/Winged helix DNA-binding domain"/>
    <property type="match status" value="2"/>
</dbReference>
<organism evidence="5 6">
    <name type="scientific">Maritalea porphyrae</name>
    <dbReference type="NCBI Taxonomy" id="880732"/>
    <lineage>
        <taxon>Bacteria</taxon>
        <taxon>Pseudomonadati</taxon>
        <taxon>Pseudomonadota</taxon>
        <taxon>Alphaproteobacteria</taxon>
        <taxon>Hyphomicrobiales</taxon>
        <taxon>Devosiaceae</taxon>
        <taxon>Maritalea</taxon>
    </lineage>
</organism>
<dbReference type="Proteomes" id="UP001161405">
    <property type="component" value="Unassembled WGS sequence"/>
</dbReference>
<dbReference type="InterPro" id="IPR002577">
    <property type="entry name" value="HTH_HxlR"/>
</dbReference>
<dbReference type="SUPFAM" id="SSF46785">
    <property type="entry name" value="Winged helix' DNA-binding domain"/>
    <property type="match status" value="2"/>
</dbReference>
<dbReference type="PROSITE" id="PS51118">
    <property type="entry name" value="HTH_HXLR"/>
    <property type="match status" value="1"/>
</dbReference>
<evidence type="ECO:0000256" key="2">
    <source>
        <dbReference type="ARBA" id="ARBA00023125"/>
    </source>
</evidence>
<accession>A0ABQ5UNL5</accession>
<reference evidence="5" key="1">
    <citation type="journal article" date="2014" name="Int. J. Syst. Evol. Microbiol.">
        <title>Complete genome of a new Firmicutes species belonging to the dominant human colonic microbiota ('Ruminococcus bicirculans') reveals two chromosomes and a selective capacity to utilize plant glucans.</title>
        <authorList>
            <consortium name="NISC Comparative Sequencing Program"/>
            <person name="Wegmann U."/>
            <person name="Louis P."/>
            <person name="Goesmann A."/>
            <person name="Henrissat B."/>
            <person name="Duncan S.H."/>
            <person name="Flint H.J."/>
        </authorList>
    </citation>
    <scope>NUCLEOTIDE SEQUENCE</scope>
    <source>
        <strain evidence="5">NBRC 107169</strain>
    </source>
</reference>